<dbReference type="PANTHER" id="PTHR42921:SF1">
    <property type="entry name" value="ACETOACETYL-COA SYNTHETASE"/>
    <property type="match status" value="1"/>
</dbReference>
<accession>A0A1I7W987</accession>
<reference evidence="2" key="1">
    <citation type="submission" date="2016-11" db="UniProtKB">
        <authorList>
            <consortium name="WormBaseParasite"/>
        </authorList>
    </citation>
    <scope>IDENTIFICATION</scope>
</reference>
<name>A0A1I7W987_HETBA</name>
<evidence type="ECO:0000313" key="1">
    <source>
        <dbReference type="Proteomes" id="UP000095283"/>
    </source>
</evidence>
<evidence type="ECO:0000313" key="2">
    <source>
        <dbReference type="WBParaSite" id="Hba_01202"/>
    </source>
</evidence>
<dbReference type="PANTHER" id="PTHR42921">
    <property type="entry name" value="ACETOACETYL-COA SYNTHETASE"/>
    <property type="match status" value="1"/>
</dbReference>
<dbReference type="Proteomes" id="UP000095283">
    <property type="component" value="Unplaced"/>
</dbReference>
<sequence>MGKRFPAVWAHGDFCGISSKTGGVIMLGRSDATLNRGRVRFVTAEIYSAVETFREILIILFQNEKGDFNQDLIVIGKL</sequence>
<dbReference type="GO" id="GO:0030729">
    <property type="term" value="F:acetoacetate-CoA ligase activity"/>
    <property type="evidence" value="ECO:0007669"/>
    <property type="project" value="TreeGrafter"/>
</dbReference>
<organism evidence="1 2">
    <name type="scientific">Heterorhabditis bacteriophora</name>
    <name type="common">Entomopathogenic nematode worm</name>
    <dbReference type="NCBI Taxonomy" id="37862"/>
    <lineage>
        <taxon>Eukaryota</taxon>
        <taxon>Metazoa</taxon>
        <taxon>Ecdysozoa</taxon>
        <taxon>Nematoda</taxon>
        <taxon>Chromadorea</taxon>
        <taxon>Rhabditida</taxon>
        <taxon>Rhabditina</taxon>
        <taxon>Rhabditomorpha</taxon>
        <taxon>Strongyloidea</taxon>
        <taxon>Heterorhabditidae</taxon>
        <taxon>Heterorhabditis</taxon>
    </lineage>
</organism>
<dbReference type="WBParaSite" id="Hba_01202">
    <property type="protein sequence ID" value="Hba_01202"/>
    <property type="gene ID" value="Hba_01202"/>
</dbReference>
<dbReference type="AlphaFoldDB" id="A0A1I7W987"/>
<proteinExistence type="predicted"/>
<keyword evidence="1" id="KW-1185">Reference proteome</keyword>
<protein>
    <submittedName>
        <fullName evidence="2">DUF5675 domain-containing protein</fullName>
    </submittedName>
</protein>